<name>A0A8K0L860_9PEZI</name>
<feature type="compositionally biased region" description="Polar residues" evidence="1">
    <location>
        <begin position="1"/>
        <end position="19"/>
    </location>
</feature>
<dbReference type="InterPro" id="IPR046797">
    <property type="entry name" value="PDDEXK_12"/>
</dbReference>
<comment type="caution">
    <text evidence="3">The sequence shown here is derived from an EMBL/GenBank/DDBJ whole genome shotgun (WGS) entry which is preliminary data.</text>
</comment>
<sequence length="421" mass="46890">MQATTQSWINTPPSDTLDSSEGFDRSASRGRTSTRKKRRHSHRGQGTTKQGSQAGCRQKRRKMDAPTLARPSYPTRYASPSRSPSRSASPAKQLRNLETAKPSVKFLDRSLVPSGTLRELRTRLARAVGSRFLPVQLRQSFEDNQLLDFDEVDRLFGDDICGQMSGDDLEHRIGLIMKAAQRCAERSRDEAAWSQVARSILQLALDLEYQGTSPECAFEILDIRNQMPATQFLPSLAGAAGPYIPAKKSDLALGFELEQTRIAALQALARLPGSHEIVPLSHSADFDTSSIPLQCAVEVKKEDGGHLEARTQLATWHAAAILHARYLLDSAERDAANLLPEAIQVGWLAIGHRWELYFTGQTDNEHISCYGPILSAELGTTDRVSLLRLIAAQRIIMKWLTTEYWTTFEQIFRSGVTSRTM</sequence>
<dbReference type="EMBL" id="JAESVG020000002">
    <property type="protein sequence ID" value="KAG8630264.1"/>
    <property type="molecule type" value="Genomic_DNA"/>
</dbReference>
<dbReference type="Proteomes" id="UP000809789">
    <property type="component" value="Unassembled WGS sequence"/>
</dbReference>
<evidence type="ECO:0000313" key="4">
    <source>
        <dbReference type="Proteomes" id="UP000809789"/>
    </source>
</evidence>
<feature type="domain" description="PD-(D/E)XK nuclease-like" evidence="2">
    <location>
        <begin position="168"/>
        <end position="405"/>
    </location>
</feature>
<dbReference type="OrthoDB" id="3941183at2759"/>
<feature type="compositionally biased region" description="Basic residues" evidence="1">
    <location>
        <begin position="32"/>
        <end position="43"/>
    </location>
</feature>
<reference evidence="3" key="1">
    <citation type="submission" date="2021-07" db="EMBL/GenBank/DDBJ databases">
        <title>Elsinoe batatas strain:CRI-CJ2 Genome sequencing and assembly.</title>
        <authorList>
            <person name="Huang L."/>
        </authorList>
    </citation>
    <scope>NUCLEOTIDE SEQUENCE</scope>
    <source>
        <strain evidence="3">CRI-CJ2</strain>
    </source>
</reference>
<feature type="compositionally biased region" description="Polar residues" evidence="1">
    <location>
        <begin position="45"/>
        <end position="55"/>
    </location>
</feature>
<dbReference type="Pfam" id="PF20516">
    <property type="entry name" value="PDDEXK_12"/>
    <property type="match status" value="1"/>
</dbReference>
<evidence type="ECO:0000256" key="1">
    <source>
        <dbReference type="SAM" id="MobiDB-lite"/>
    </source>
</evidence>
<gene>
    <name evidence="3" type="ORF">KVT40_001883</name>
</gene>
<proteinExistence type="predicted"/>
<dbReference type="AlphaFoldDB" id="A0A8K0L860"/>
<feature type="region of interest" description="Disordered" evidence="1">
    <location>
        <begin position="1"/>
        <end position="100"/>
    </location>
</feature>
<keyword evidence="4" id="KW-1185">Reference proteome</keyword>
<protein>
    <recommendedName>
        <fullName evidence="2">PD-(D/E)XK nuclease-like domain-containing protein</fullName>
    </recommendedName>
</protein>
<accession>A0A8K0L860</accession>
<evidence type="ECO:0000313" key="3">
    <source>
        <dbReference type="EMBL" id="KAG8630264.1"/>
    </source>
</evidence>
<evidence type="ECO:0000259" key="2">
    <source>
        <dbReference type="Pfam" id="PF20516"/>
    </source>
</evidence>
<feature type="compositionally biased region" description="Low complexity" evidence="1">
    <location>
        <begin position="70"/>
        <end position="91"/>
    </location>
</feature>
<organism evidence="3 4">
    <name type="scientific">Elsinoe batatas</name>
    <dbReference type="NCBI Taxonomy" id="2601811"/>
    <lineage>
        <taxon>Eukaryota</taxon>
        <taxon>Fungi</taxon>
        <taxon>Dikarya</taxon>
        <taxon>Ascomycota</taxon>
        <taxon>Pezizomycotina</taxon>
        <taxon>Dothideomycetes</taxon>
        <taxon>Dothideomycetidae</taxon>
        <taxon>Myriangiales</taxon>
        <taxon>Elsinoaceae</taxon>
        <taxon>Elsinoe</taxon>
    </lineage>
</organism>